<dbReference type="AlphaFoldDB" id="A0A191UDN7"/>
<keyword evidence="5" id="KW-1185">Reference proteome</keyword>
<dbReference type="GO" id="GO:0003723">
    <property type="term" value="F:RNA binding"/>
    <property type="evidence" value="ECO:0007669"/>
    <property type="project" value="InterPro"/>
</dbReference>
<evidence type="ECO:0000256" key="1">
    <source>
        <dbReference type="ARBA" id="ARBA00022603"/>
    </source>
</evidence>
<organism evidence="4 5">
    <name type="scientific">Polynucleobacter wuianus</name>
    <dbReference type="NCBI Taxonomy" id="1743168"/>
    <lineage>
        <taxon>Bacteria</taxon>
        <taxon>Pseudomonadati</taxon>
        <taxon>Pseudomonadota</taxon>
        <taxon>Betaproteobacteria</taxon>
        <taxon>Burkholderiales</taxon>
        <taxon>Burkholderiaceae</taxon>
        <taxon>Polynucleobacter</taxon>
    </lineage>
</organism>
<dbReference type="SUPFAM" id="SSF55315">
    <property type="entry name" value="L30e-like"/>
    <property type="match status" value="1"/>
</dbReference>
<name>A0A191UDN7_9BURK</name>
<evidence type="ECO:0000256" key="2">
    <source>
        <dbReference type="ARBA" id="ARBA00022679"/>
    </source>
</evidence>
<dbReference type="STRING" id="1743168.A8O14_02880"/>
<gene>
    <name evidence="4" type="ORF">A8O14_02880</name>
</gene>
<keyword evidence="1 4" id="KW-0489">Methyltransferase</keyword>
<dbReference type="Gene3D" id="3.40.1280.10">
    <property type="match status" value="1"/>
</dbReference>
<dbReference type="GO" id="GO:0032259">
    <property type="term" value="P:methylation"/>
    <property type="evidence" value="ECO:0007669"/>
    <property type="project" value="UniProtKB-KW"/>
</dbReference>
<dbReference type="PANTHER" id="PTHR43191:SF2">
    <property type="entry name" value="RRNA METHYLTRANSFERASE 3, MITOCHONDRIAL"/>
    <property type="match status" value="1"/>
</dbReference>
<dbReference type="OrthoDB" id="9794400at2"/>
<dbReference type="Gene3D" id="3.30.1330.30">
    <property type="match status" value="1"/>
</dbReference>
<dbReference type="GO" id="GO:0008173">
    <property type="term" value="F:RNA methyltransferase activity"/>
    <property type="evidence" value="ECO:0007669"/>
    <property type="project" value="InterPro"/>
</dbReference>
<reference evidence="5" key="1">
    <citation type="submission" date="2016-05" db="EMBL/GenBank/DDBJ databases">
        <title>Polynucleobacter sp. QLW-P1FAT50C-4 genome.</title>
        <authorList>
            <person name="Hahn M.W."/>
        </authorList>
    </citation>
    <scope>NUCLEOTIDE SEQUENCE [LARGE SCALE GENOMIC DNA]</scope>
    <source>
        <strain evidence="5">QLW-P1FAT50C-4</strain>
    </source>
</reference>
<dbReference type="InterPro" id="IPR029026">
    <property type="entry name" value="tRNA_m1G_MTases_N"/>
</dbReference>
<sequence>MNFDLITSKENPLFKEIRLLQATGAKGQKARLTGGHALLEGIHLIQTWVGDPALKTILTSEVGLKNDEIVEAVYAHIEICPDAKVYQLDSALWDLLSNLVSAPHIAGLLDLPQSCLTPPQSISTLEGDVIILDRVQDAGNVGSILRTAAAAGFTKVLALTGCAHLWSSKVLRAGMGAHRLLDLYEGWSTQQVLSAVTAPMLAATADAECDLYQLKNDLLHPVAWVMGSEGQGVSEKILAQAKGISIPIDPRVESLNVSTAAAICLFETARVRRSKVHQDG</sequence>
<feature type="domain" description="tRNA/rRNA methyltransferase SpoU type" evidence="3">
    <location>
        <begin position="129"/>
        <end position="266"/>
    </location>
</feature>
<accession>A0A191UDN7</accession>
<dbReference type="RefSeq" id="WP_068948134.1">
    <property type="nucleotide sequence ID" value="NZ_CP015922.1"/>
</dbReference>
<proteinExistence type="predicted"/>
<dbReference type="KEGG" id="pwu:A8O14_02880"/>
<dbReference type="InterPro" id="IPR029064">
    <property type="entry name" value="Ribosomal_eL30-like_sf"/>
</dbReference>
<protein>
    <submittedName>
        <fullName evidence="4">RNA methyltransferase</fullName>
    </submittedName>
</protein>
<dbReference type="CDD" id="cd18095">
    <property type="entry name" value="SpoU-like_rRNA-MTase"/>
    <property type="match status" value="1"/>
</dbReference>
<evidence type="ECO:0000313" key="5">
    <source>
        <dbReference type="Proteomes" id="UP000078463"/>
    </source>
</evidence>
<dbReference type="Proteomes" id="UP000078463">
    <property type="component" value="Chromosome"/>
</dbReference>
<dbReference type="PANTHER" id="PTHR43191">
    <property type="entry name" value="RRNA METHYLTRANSFERASE 3"/>
    <property type="match status" value="1"/>
</dbReference>
<dbReference type="SUPFAM" id="SSF75217">
    <property type="entry name" value="alpha/beta knot"/>
    <property type="match status" value="1"/>
</dbReference>
<evidence type="ECO:0000259" key="3">
    <source>
        <dbReference type="Pfam" id="PF00588"/>
    </source>
</evidence>
<dbReference type="GO" id="GO:0006396">
    <property type="term" value="P:RNA processing"/>
    <property type="evidence" value="ECO:0007669"/>
    <property type="project" value="InterPro"/>
</dbReference>
<dbReference type="Pfam" id="PF00588">
    <property type="entry name" value="SpoU_methylase"/>
    <property type="match status" value="1"/>
</dbReference>
<dbReference type="InterPro" id="IPR001537">
    <property type="entry name" value="SpoU_MeTrfase"/>
</dbReference>
<dbReference type="InterPro" id="IPR051259">
    <property type="entry name" value="rRNA_Methyltransferase"/>
</dbReference>
<evidence type="ECO:0000313" key="4">
    <source>
        <dbReference type="EMBL" id="ANI99129.1"/>
    </source>
</evidence>
<keyword evidence="2 4" id="KW-0808">Transferase</keyword>
<dbReference type="EMBL" id="CP015922">
    <property type="protein sequence ID" value="ANI99129.1"/>
    <property type="molecule type" value="Genomic_DNA"/>
</dbReference>
<dbReference type="InterPro" id="IPR029028">
    <property type="entry name" value="Alpha/beta_knot_MTases"/>
</dbReference>